<evidence type="ECO:0000313" key="2">
    <source>
        <dbReference type="EMBL" id="OHA33899.1"/>
    </source>
</evidence>
<organism evidence="2 3">
    <name type="scientific">Candidatus Taylorbacteria bacterium RIFCSPLOWO2_01_FULL_48_100</name>
    <dbReference type="NCBI Taxonomy" id="1802322"/>
    <lineage>
        <taxon>Bacteria</taxon>
        <taxon>Candidatus Tayloriibacteriota</taxon>
    </lineage>
</organism>
<dbReference type="Gene3D" id="1.10.101.10">
    <property type="entry name" value="PGBD-like superfamily/PGBD"/>
    <property type="match status" value="1"/>
</dbReference>
<accession>A0A1G2NEL3</accession>
<reference evidence="2 3" key="1">
    <citation type="journal article" date="2016" name="Nat. Commun.">
        <title>Thousands of microbial genomes shed light on interconnected biogeochemical processes in an aquifer system.</title>
        <authorList>
            <person name="Anantharaman K."/>
            <person name="Brown C.T."/>
            <person name="Hug L.A."/>
            <person name="Sharon I."/>
            <person name="Castelle C.J."/>
            <person name="Probst A.J."/>
            <person name="Thomas B.C."/>
            <person name="Singh A."/>
            <person name="Wilkins M.J."/>
            <person name="Karaoz U."/>
            <person name="Brodie E.L."/>
            <person name="Williams K.H."/>
            <person name="Hubbard S.S."/>
            <person name="Banfield J.F."/>
        </authorList>
    </citation>
    <scope>NUCLEOTIDE SEQUENCE [LARGE SCALE GENOMIC DNA]</scope>
</reference>
<dbReference type="Pfam" id="PF01471">
    <property type="entry name" value="PG_binding_1"/>
    <property type="match status" value="1"/>
</dbReference>
<dbReference type="Proteomes" id="UP000177797">
    <property type="component" value="Unassembled WGS sequence"/>
</dbReference>
<dbReference type="InterPro" id="IPR002477">
    <property type="entry name" value="Peptidoglycan-bd-like"/>
</dbReference>
<protein>
    <recommendedName>
        <fullName evidence="1">Peptidoglycan binding-like domain-containing protein</fullName>
    </recommendedName>
</protein>
<sequence length="315" mass="34486">MKRVFSFYFFTILGLFFVFSAIHAEGWKFPREMRLGARGPDVFALQRTLNENMQTRVSERDAGSPGNETNYFGPATARAIVVFQRQNAITGETGRVGPATLVMLNKKLAQNINPVRSKEPVVPADLPTANRTSNGTHPNSRNLDQFLDIVEQVGVTQGRSAGDLQKLSEEMRSFALSTTTDFFTEFAQKARGNSISISLESPFKSRIGSLLEKFAGVFALRADAQAPSFGGMVVYVFPCTCSGNWLVGMVPLSIPTISLITHYQGTQAFAWFNAPFTLFMKGNYIPQGAPCLFTVPFACIPLPSQAQTTPILGSS</sequence>
<comment type="caution">
    <text evidence="2">The sequence shown here is derived from an EMBL/GenBank/DDBJ whole genome shotgun (WGS) entry which is preliminary data.</text>
</comment>
<evidence type="ECO:0000313" key="3">
    <source>
        <dbReference type="Proteomes" id="UP000177797"/>
    </source>
</evidence>
<dbReference type="EMBL" id="MHSA01000021">
    <property type="protein sequence ID" value="OHA33899.1"/>
    <property type="molecule type" value="Genomic_DNA"/>
</dbReference>
<evidence type="ECO:0000259" key="1">
    <source>
        <dbReference type="Pfam" id="PF01471"/>
    </source>
</evidence>
<feature type="domain" description="Peptidoglycan binding-like" evidence="1">
    <location>
        <begin position="38"/>
        <end position="104"/>
    </location>
</feature>
<dbReference type="InterPro" id="IPR036366">
    <property type="entry name" value="PGBDSf"/>
</dbReference>
<dbReference type="AlphaFoldDB" id="A0A1G2NEL3"/>
<dbReference type="SUPFAM" id="SSF47090">
    <property type="entry name" value="PGBD-like"/>
    <property type="match status" value="1"/>
</dbReference>
<gene>
    <name evidence="2" type="ORF">A2938_02645</name>
</gene>
<dbReference type="InterPro" id="IPR036365">
    <property type="entry name" value="PGBD-like_sf"/>
</dbReference>
<proteinExistence type="predicted"/>
<name>A0A1G2NEL3_9BACT</name>